<comment type="caution">
    <text evidence="1">The sequence shown here is derived from an EMBL/GenBank/DDBJ whole genome shotgun (WGS) entry which is preliminary data.</text>
</comment>
<reference evidence="1 2" key="1">
    <citation type="submission" date="2022-12" db="EMBL/GenBank/DDBJ databases">
        <title>Chromosome-level genome assembly of true bugs.</title>
        <authorList>
            <person name="Ma L."/>
            <person name="Li H."/>
        </authorList>
    </citation>
    <scope>NUCLEOTIDE SEQUENCE [LARGE SCALE GENOMIC DNA]</scope>
    <source>
        <strain evidence="1">Lab_2022b</strain>
    </source>
</reference>
<evidence type="ECO:0000313" key="2">
    <source>
        <dbReference type="Proteomes" id="UP001461498"/>
    </source>
</evidence>
<accession>A0AAW1DHN5</accession>
<evidence type="ECO:0000313" key="1">
    <source>
        <dbReference type="EMBL" id="KAK9510221.1"/>
    </source>
</evidence>
<name>A0AAW1DHN5_9HEMI</name>
<gene>
    <name evidence="1" type="ORF">O3M35_005050</name>
</gene>
<proteinExistence type="predicted"/>
<dbReference type="EMBL" id="JAPXFL010000002">
    <property type="protein sequence ID" value="KAK9510221.1"/>
    <property type="molecule type" value="Genomic_DNA"/>
</dbReference>
<dbReference type="Proteomes" id="UP001461498">
    <property type="component" value="Unassembled WGS sequence"/>
</dbReference>
<keyword evidence="2" id="KW-1185">Reference proteome</keyword>
<dbReference type="AlphaFoldDB" id="A0AAW1DHN5"/>
<protein>
    <submittedName>
        <fullName evidence="1">Uncharacterized protein</fullName>
    </submittedName>
</protein>
<sequence>MQVSRLRSNHVICKDYLCRIGKLSSSLCDICNEIETLEHIAMQCKRYNAERSAMFCKLNKISHVPLSYSDLLSSNNPIVCGILGEYMNVIYMKCSAR</sequence>
<organism evidence="1 2">
    <name type="scientific">Rhynocoris fuscipes</name>
    <dbReference type="NCBI Taxonomy" id="488301"/>
    <lineage>
        <taxon>Eukaryota</taxon>
        <taxon>Metazoa</taxon>
        <taxon>Ecdysozoa</taxon>
        <taxon>Arthropoda</taxon>
        <taxon>Hexapoda</taxon>
        <taxon>Insecta</taxon>
        <taxon>Pterygota</taxon>
        <taxon>Neoptera</taxon>
        <taxon>Paraneoptera</taxon>
        <taxon>Hemiptera</taxon>
        <taxon>Heteroptera</taxon>
        <taxon>Panheteroptera</taxon>
        <taxon>Cimicomorpha</taxon>
        <taxon>Reduviidae</taxon>
        <taxon>Harpactorinae</taxon>
        <taxon>Harpactorini</taxon>
        <taxon>Rhynocoris</taxon>
    </lineage>
</organism>